<gene>
    <name evidence="8" type="primary">hemA</name>
    <name evidence="18" type="ORF">FYJ87_02455</name>
</gene>
<evidence type="ECO:0000256" key="14">
    <source>
        <dbReference type="SAM" id="MobiDB-lite"/>
    </source>
</evidence>
<dbReference type="Proteomes" id="UP000324726">
    <property type="component" value="Unassembled WGS sequence"/>
</dbReference>
<evidence type="ECO:0000256" key="6">
    <source>
        <dbReference type="ARBA" id="ARBA00023244"/>
    </source>
</evidence>
<feature type="binding site" evidence="8 10">
    <location>
        <begin position="58"/>
        <end position="61"/>
    </location>
    <ligand>
        <name>substrate</name>
    </ligand>
</feature>
<comment type="miscellaneous">
    <text evidence="8">During catalysis, the active site Cys acts as a nucleophile attacking the alpha-carbonyl group of tRNA-bound glutamate with the formation of a thioester intermediate between enzyme and glutamate, and the concomitant release of tRNA(Glu). The thioester intermediate is finally reduced by direct hydride transfer from NADPH, to form the product GSA.</text>
</comment>
<dbReference type="PROSITE" id="PS00747">
    <property type="entry name" value="GLUTR"/>
    <property type="match status" value="1"/>
</dbReference>
<comment type="function">
    <text evidence="8">Catalyzes the NADPH-dependent reduction of glutamyl-tRNA(Glu) to glutamate 1-semialdehyde (GSA).</text>
</comment>
<dbReference type="Pfam" id="PF01488">
    <property type="entry name" value="Shikimate_DH"/>
    <property type="match status" value="1"/>
</dbReference>
<feature type="domain" description="Glutamyl-tRNA reductase N-terminal" evidence="17">
    <location>
        <begin position="15"/>
        <end position="165"/>
    </location>
</feature>
<feature type="domain" description="Tetrapyrrole biosynthesis glutamyl-tRNA reductase dimerisation" evidence="15">
    <location>
        <begin position="338"/>
        <end position="436"/>
    </location>
</feature>
<evidence type="ECO:0000256" key="1">
    <source>
        <dbReference type="ARBA" id="ARBA00005059"/>
    </source>
</evidence>
<evidence type="ECO:0000256" key="10">
    <source>
        <dbReference type="PIRSR" id="PIRSR000445-2"/>
    </source>
</evidence>
<dbReference type="FunFam" id="3.30.460.30:FF:000001">
    <property type="entry name" value="Glutamyl-tRNA reductase"/>
    <property type="match status" value="1"/>
</dbReference>
<evidence type="ECO:0000256" key="4">
    <source>
        <dbReference type="ARBA" id="ARBA00022857"/>
    </source>
</evidence>
<keyword evidence="4 8" id="KW-0521">NADP</keyword>
<organism evidence="18 19">
    <name type="scientific">Corynebacterium urealyticum</name>
    <dbReference type="NCBI Taxonomy" id="43771"/>
    <lineage>
        <taxon>Bacteria</taxon>
        <taxon>Bacillati</taxon>
        <taxon>Actinomycetota</taxon>
        <taxon>Actinomycetes</taxon>
        <taxon>Mycobacteriales</taxon>
        <taxon>Corynebacteriaceae</taxon>
        <taxon>Corynebacterium</taxon>
    </lineage>
</organism>
<dbReference type="InterPro" id="IPR036343">
    <property type="entry name" value="GluRdtase_N_sf"/>
</dbReference>
<keyword evidence="5 8" id="KW-0560">Oxidoreductase</keyword>
<reference evidence="18 19" key="1">
    <citation type="submission" date="2019-08" db="EMBL/GenBank/DDBJ databases">
        <title>Draft genome of C. urealyticum strain VH4248.</title>
        <authorList>
            <person name="Navas J."/>
        </authorList>
    </citation>
    <scope>NUCLEOTIDE SEQUENCE [LARGE SCALE GENOMIC DNA]</scope>
    <source>
        <strain evidence="18 19">VH4248</strain>
    </source>
</reference>
<keyword evidence="6 8" id="KW-0627">Porphyrin biosynthesis</keyword>
<dbReference type="Gene3D" id="3.30.460.30">
    <property type="entry name" value="Glutamyl-tRNA reductase, N-terminal domain"/>
    <property type="match status" value="1"/>
</dbReference>
<sequence length="494" mass="52367">MAGHVQTGSAAVLLVGLSFRSAPVSLLEQVSTVDSDLPKLENALLDHDSLSEALVLSTCNRMEFYTVANAFHPGLDHIVDTIATYSGLADSQLEPHLYVHYSDAAVEHMLNVASGLDSMVLGEQQIIGQLRGAYEESKEAGTVGRTLHDLTQRALRTGKRVHSETEIDSAGSSMVSFALDRALTVLGIPEASSTALSGRRAVVIGAGAMSSLASTHLGRLGIEHVTVANRTVERAEQLASHAVEAGVQARGIGLDELPAALTGADIVVSATGAVGTVVSAADIKAAQKVREGRQQVLIDLSMPRDIEQATADVPGVALLNIEELTGMTEDTIEDEDAARGIVAEELEGFLEQQRAQAVVPTVKALRQQAMDALSNEMLALQRQTPGMSDEDREAVNRSMRRLVEKLLHTPTVQAKKLSAAGQSVSYPDALAALFNLPTGMTQQVSAVKGANAGSGQRKQQKPQENRVSAARAVYRSTYQDLTQASTPGGKDDDR</sequence>
<feature type="binding site" evidence="8 10">
    <location>
        <position position="118"/>
    </location>
    <ligand>
        <name>substrate</name>
    </ligand>
</feature>
<dbReference type="NCBIfam" id="TIGR01035">
    <property type="entry name" value="hemA"/>
    <property type="match status" value="1"/>
</dbReference>
<feature type="site" description="Important for activity" evidence="8 12">
    <location>
        <position position="108"/>
    </location>
</feature>
<evidence type="ECO:0000256" key="2">
    <source>
        <dbReference type="ARBA" id="ARBA00005916"/>
    </source>
</evidence>
<dbReference type="InterPro" id="IPR000343">
    <property type="entry name" value="4pyrrol_synth_GluRdtase"/>
</dbReference>
<evidence type="ECO:0000256" key="13">
    <source>
        <dbReference type="RuleBase" id="RU000584"/>
    </source>
</evidence>
<comment type="pathway">
    <text evidence="1 8 13">Porphyrin-containing compound metabolism; protoporphyrin-IX biosynthesis; 5-aminolevulinate from L-glutamyl-tRNA(Glu): step 1/2.</text>
</comment>
<evidence type="ECO:0000256" key="7">
    <source>
        <dbReference type="ARBA" id="ARBA00047464"/>
    </source>
</evidence>
<dbReference type="InterPro" id="IPR015895">
    <property type="entry name" value="4pyrrol_synth_GluRdtase_N"/>
</dbReference>
<proteinExistence type="inferred from homology"/>
<evidence type="ECO:0000256" key="9">
    <source>
        <dbReference type="PIRSR" id="PIRSR000445-1"/>
    </source>
</evidence>
<evidence type="ECO:0000259" key="16">
    <source>
        <dbReference type="Pfam" id="PF01488"/>
    </source>
</evidence>
<dbReference type="AlphaFoldDB" id="A0A5D4FV78"/>
<evidence type="ECO:0000259" key="17">
    <source>
        <dbReference type="Pfam" id="PF05201"/>
    </source>
</evidence>
<protein>
    <recommendedName>
        <fullName evidence="3 8">Glutamyl-tRNA reductase</fullName>
        <shortName evidence="8">GluTR</shortName>
        <ecNumber evidence="3 8">1.2.1.70</ecNumber>
    </recommendedName>
</protein>
<dbReference type="PANTHER" id="PTHR43013:SF1">
    <property type="entry name" value="GLUTAMYL-TRNA REDUCTASE"/>
    <property type="match status" value="1"/>
</dbReference>
<dbReference type="InterPro" id="IPR018214">
    <property type="entry name" value="GluRdtase_CS"/>
</dbReference>
<evidence type="ECO:0000256" key="3">
    <source>
        <dbReference type="ARBA" id="ARBA00012970"/>
    </source>
</evidence>
<dbReference type="GO" id="GO:0019353">
    <property type="term" value="P:protoporphyrinogen IX biosynthetic process from glutamate"/>
    <property type="evidence" value="ECO:0007669"/>
    <property type="project" value="TreeGrafter"/>
</dbReference>
<feature type="binding site" evidence="8 10">
    <location>
        <position position="129"/>
    </location>
    <ligand>
        <name>substrate</name>
    </ligand>
</feature>
<dbReference type="UniPathway" id="UPA00251">
    <property type="reaction ID" value="UER00316"/>
</dbReference>
<feature type="binding site" evidence="8 11">
    <location>
        <begin position="205"/>
        <end position="210"/>
    </location>
    <ligand>
        <name>NADP(+)</name>
        <dbReference type="ChEBI" id="CHEBI:58349"/>
    </ligand>
</feature>
<comment type="subunit">
    <text evidence="8">Homodimer.</text>
</comment>
<accession>A0A5D4FV78</accession>
<evidence type="ECO:0000259" key="15">
    <source>
        <dbReference type="Pfam" id="PF00745"/>
    </source>
</evidence>
<evidence type="ECO:0000256" key="11">
    <source>
        <dbReference type="PIRSR" id="PIRSR000445-3"/>
    </source>
</evidence>
<evidence type="ECO:0000313" key="19">
    <source>
        <dbReference type="Proteomes" id="UP000324726"/>
    </source>
</evidence>
<dbReference type="RefSeq" id="WP_148811570.1">
    <property type="nucleotide sequence ID" value="NZ_VSZI01000001.1"/>
</dbReference>
<dbReference type="PANTHER" id="PTHR43013">
    <property type="entry name" value="GLUTAMYL-TRNA REDUCTASE"/>
    <property type="match status" value="1"/>
</dbReference>
<comment type="caution">
    <text evidence="18">The sequence shown here is derived from an EMBL/GenBank/DDBJ whole genome shotgun (WGS) entry which is preliminary data.</text>
</comment>
<feature type="active site" description="Nucleophile" evidence="8 9">
    <location>
        <position position="59"/>
    </location>
</feature>
<name>A0A5D4FV78_9CORY</name>
<dbReference type="InterPro" id="IPR015896">
    <property type="entry name" value="4pyrrol_synth_GluRdtase_dimer"/>
</dbReference>
<dbReference type="SUPFAM" id="SSF51735">
    <property type="entry name" value="NAD(P)-binding Rossmann-fold domains"/>
    <property type="match status" value="1"/>
</dbReference>
<comment type="domain">
    <text evidence="8">Possesses an unusual extended V-shaped dimeric structure with each monomer consisting of three distinct domains arranged along a curved 'spinal' alpha-helix. The N-terminal catalytic domain specifically recognizes the glutamate moiety of the substrate. The second domain is the NADPH-binding domain, and the third C-terminal domain is responsible for dimerization.</text>
</comment>
<dbReference type="HAMAP" id="MF_00087">
    <property type="entry name" value="Glu_tRNA_reductase"/>
    <property type="match status" value="1"/>
</dbReference>
<dbReference type="InterPro" id="IPR036453">
    <property type="entry name" value="GluRdtase_dimer_dom_sf"/>
</dbReference>
<feature type="region of interest" description="Disordered" evidence="14">
    <location>
        <begin position="448"/>
        <end position="468"/>
    </location>
</feature>
<evidence type="ECO:0000256" key="5">
    <source>
        <dbReference type="ARBA" id="ARBA00023002"/>
    </source>
</evidence>
<evidence type="ECO:0000256" key="8">
    <source>
        <dbReference type="HAMAP-Rule" id="MF_00087"/>
    </source>
</evidence>
<dbReference type="Pfam" id="PF05201">
    <property type="entry name" value="GlutR_N"/>
    <property type="match status" value="1"/>
</dbReference>
<dbReference type="NCBIfam" id="NF000744">
    <property type="entry name" value="PRK00045.1-3"/>
    <property type="match status" value="1"/>
</dbReference>
<dbReference type="GO" id="GO:0050661">
    <property type="term" value="F:NADP binding"/>
    <property type="evidence" value="ECO:0007669"/>
    <property type="project" value="InterPro"/>
</dbReference>
<feature type="domain" description="Quinate/shikimate 5-dehydrogenase/glutamyl-tRNA reductase" evidence="16">
    <location>
        <begin position="195"/>
        <end position="325"/>
    </location>
</feature>
<dbReference type="PIRSF" id="PIRSF000445">
    <property type="entry name" value="4pyrrol_synth_GluRdtase"/>
    <property type="match status" value="1"/>
</dbReference>
<dbReference type="SUPFAM" id="SSF69075">
    <property type="entry name" value="Glutamyl tRNA-reductase dimerization domain"/>
    <property type="match status" value="1"/>
</dbReference>
<dbReference type="Gene3D" id="3.40.50.720">
    <property type="entry name" value="NAD(P)-binding Rossmann-like Domain"/>
    <property type="match status" value="1"/>
</dbReference>
<comment type="catalytic activity">
    <reaction evidence="7 8 13">
        <text>(S)-4-amino-5-oxopentanoate + tRNA(Glu) + NADP(+) = L-glutamyl-tRNA(Glu) + NADPH + H(+)</text>
        <dbReference type="Rhea" id="RHEA:12344"/>
        <dbReference type="Rhea" id="RHEA-COMP:9663"/>
        <dbReference type="Rhea" id="RHEA-COMP:9680"/>
        <dbReference type="ChEBI" id="CHEBI:15378"/>
        <dbReference type="ChEBI" id="CHEBI:57501"/>
        <dbReference type="ChEBI" id="CHEBI:57783"/>
        <dbReference type="ChEBI" id="CHEBI:58349"/>
        <dbReference type="ChEBI" id="CHEBI:78442"/>
        <dbReference type="ChEBI" id="CHEBI:78520"/>
        <dbReference type="EC" id="1.2.1.70"/>
    </reaction>
</comment>
<dbReference type="CDD" id="cd05213">
    <property type="entry name" value="NAD_bind_Glutamyl_tRNA_reduct"/>
    <property type="match status" value="1"/>
</dbReference>
<dbReference type="EMBL" id="VSZI01000001">
    <property type="protein sequence ID" value="TYR19878.1"/>
    <property type="molecule type" value="Genomic_DNA"/>
</dbReference>
<dbReference type="Pfam" id="PF00745">
    <property type="entry name" value="GlutR_dimer"/>
    <property type="match status" value="1"/>
</dbReference>
<comment type="similarity">
    <text evidence="2 8 13">Belongs to the glutamyl-tRNA reductase family.</text>
</comment>
<evidence type="ECO:0000256" key="12">
    <source>
        <dbReference type="PIRSR" id="PIRSR000445-4"/>
    </source>
</evidence>
<feature type="binding site" evidence="8 10">
    <location>
        <begin position="123"/>
        <end position="125"/>
    </location>
    <ligand>
        <name>substrate</name>
    </ligand>
</feature>
<dbReference type="EC" id="1.2.1.70" evidence="3 8"/>
<dbReference type="SUPFAM" id="SSF69742">
    <property type="entry name" value="Glutamyl tRNA-reductase catalytic, N-terminal domain"/>
    <property type="match status" value="1"/>
</dbReference>
<dbReference type="GO" id="GO:0008883">
    <property type="term" value="F:glutamyl-tRNA reductase activity"/>
    <property type="evidence" value="ECO:0007669"/>
    <property type="project" value="UniProtKB-UniRule"/>
</dbReference>
<dbReference type="InterPro" id="IPR036291">
    <property type="entry name" value="NAD(P)-bd_dom_sf"/>
</dbReference>
<evidence type="ECO:0000313" key="18">
    <source>
        <dbReference type="EMBL" id="TYR19878.1"/>
    </source>
</evidence>
<dbReference type="InterPro" id="IPR006151">
    <property type="entry name" value="Shikm_DH/Glu-tRNA_Rdtase"/>
</dbReference>